<dbReference type="EMBL" id="CP015376">
    <property type="protein sequence ID" value="ANC34784.1"/>
    <property type="molecule type" value="Genomic_DNA"/>
</dbReference>
<evidence type="ECO:0000259" key="1">
    <source>
        <dbReference type="Pfam" id="PF01617"/>
    </source>
</evidence>
<reference evidence="2 3" key="2">
    <citation type="journal article" date="2014" name="Pathogens">
        <title>Comparative Genomics Identifies a Potential Marker of Human-Virulent Anaplasma phagocytophilum.</title>
        <authorList>
            <person name="Al-Khedery B."/>
            <person name="Barbet A.F."/>
        </authorList>
    </citation>
    <scope>NUCLEOTIDE SEQUENCE [LARGE SCALE GENOMIC DNA]</scope>
    <source>
        <strain evidence="2 3">Norway variant2</strain>
    </source>
</reference>
<dbReference type="FunFam" id="2.40.160.20:FF:000014">
    <property type="entry name" value="Outer membrane protein, MSP2 family"/>
    <property type="match status" value="1"/>
</dbReference>
<dbReference type="Pfam" id="PF01617">
    <property type="entry name" value="Surface_Ag_2"/>
    <property type="match status" value="2"/>
</dbReference>
<feature type="domain" description="Msp4/OMP-like" evidence="1">
    <location>
        <begin position="299"/>
        <end position="431"/>
    </location>
</feature>
<evidence type="ECO:0000313" key="3">
    <source>
        <dbReference type="Proteomes" id="UP000053801"/>
    </source>
</evidence>
<dbReference type="Gene3D" id="2.40.160.20">
    <property type="match status" value="1"/>
</dbReference>
<dbReference type="SUPFAM" id="SSF56925">
    <property type="entry name" value="OMPA-like"/>
    <property type="match status" value="1"/>
</dbReference>
<gene>
    <name evidence="2" type="ORF">P029_00620</name>
</gene>
<dbReference type="InterPro" id="IPR002566">
    <property type="entry name" value="Msp4_OMP-like"/>
</dbReference>
<accession>A0A168HLU8</accession>
<reference evidence="2 3" key="1">
    <citation type="journal article" date="2013" name="Pathogens">
        <title>An Emerging Tick-Borne Disease of Humans Is Caused by a Subset of Strains with Conserved Genome Structure.</title>
        <authorList>
            <person name="Barbet A.F."/>
            <person name="Al-Khedery B."/>
            <person name="Stuen S."/>
            <person name="Granquist E.G."/>
            <person name="Felsheim R.F."/>
            <person name="Munderloh U.G."/>
        </authorList>
    </citation>
    <scope>NUCLEOTIDE SEQUENCE [LARGE SCALE GENOMIC DNA]</scope>
    <source>
        <strain evidence="2 3">Norway variant2</strain>
    </source>
</reference>
<protein>
    <submittedName>
        <fullName evidence="2">p44/Msp2 family outer membrane protein</fullName>
    </submittedName>
</protein>
<proteinExistence type="predicted"/>
<evidence type="ECO:0000313" key="2">
    <source>
        <dbReference type="EMBL" id="ANC34784.1"/>
    </source>
</evidence>
<dbReference type="Proteomes" id="UP000053801">
    <property type="component" value="Chromosome"/>
</dbReference>
<dbReference type="InterPro" id="IPR011250">
    <property type="entry name" value="OMP/PagP_B-barrel"/>
</dbReference>
<organism evidence="2 3">
    <name type="scientific">Anaplasma phagocytophilum str. Norway variant2</name>
    <dbReference type="NCBI Taxonomy" id="1392507"/>
    <lineage>
        <taxon>Bacteria</taxon>
        <taxon>Pseudomonadati</taxon>
        <taxon>Pseudomonadota</taxon>
        <taxon>Alphaproteobacteria</taxon>
        <taxon>Rickettsiales</taxon>
        <taxon>Anaplasmataceae</taxon>
        <taxon>Anaplasma</taxon>
        <taxon>phagocytophilum group</taxon>
    </lineage>
</organism>
<dbReference type="AlphaFoldDB" id="A0A168HLU8"/>
<name>A0A168HLU8_ANAPH</name>
<dbReference type="RefSeq" id="WP_044142534.1">
    <property type="nucleotide sequence ID" value="NZ_CP015376.1"/>
</dbReference>
<feature type="domain" description="Msp4/OMP-like" evidence="1">
    <location>
        <begin position="27"/>
        <end position="137"/>
    </location>
</feature>
<sequence>MMSLAIVMAGQDAKAHDDGSASGSGGAGYFYVGLDYSPAFSQIRDFSIRDSSDKDRAVYPYLNNGDIIKLESNRFDWTNPNPSIRFQDNMLVAMEGSVGYGIGNTRVEFEVGYEHFKIRGTSCSVSSEDSETDALYLLAREMSHGVVSMQTGGLAAALAKTSGKDFVQFAKAVGISHSDIDGKVCKTKSAGTGSERCGGGEKPCSTNAHYAESTLKRENWGATSLCSDSGYRGVITWGHESKPLVFRHFVEKTLLEDGSKNWPTSTGEGSKSNDNAEAVAKDLVNELTPEERTIVAGLFAKIIEGSEVIEIKAISSTSVTMNICSDITISNILMPYVCVGPGMSFVSVVDGHTAAKFAYRLKAGLSYKFSKEVTAFAGGFYHHVIGDGVYDDLPLRHLSDDISPVKHAKDTAIARFVMRYFGGEFGVRLAF</sequence>
<dbReference type="OrthoDB" id="7162436at2"/>